<evidence type="ECO:0000256" key="10">
    <source>
        <dbReference type="SAM" id="Phobius"/>
    </source>
</evidence>
<keyword evidence="12" id="KW-1185">Reference proteome</keyword>
<evidence type="ECO:0000256" key="6">
    <source>
        <dbReference type="ARBA" id="ARBA00023054"/>
    </source>
</evidence>
<dbReference type="Ensembl" id="ENSEBUT00000001188.1">
    <property type="protein sequence ID" value="ENSEBUP00000000879.1"/>
    <property type="gene ID" value="ENSEBUG00000000899.1"/>
</dbReference>
<feature type="compositionally biased region" description="Basic and acidic residues" evidence="9">
    <location>
        <begin position="393"/>
        <end position="407"/>
    </location>
</feature>
<evidence type="ECO:0000256" key="5">
    <source>
        <dbReference type="ARBA" id="ARBA00022989"/>
    </source>
</evidence>
<evidence type="ECO:0000256" key="3">
    <source>
        <dbReference type="ARBA" id="ARBA00022692"/>
    </source>
</evidence>
<feature type="transmembrane region" description="Helical" evidence="10">
    <location>
        <begin position="12"/>
        <end position="34"/>
    </location>
</feature>
<dbReference type="Proteomes" id="UP000694388">
    <property type="component" value="Unplaced"/>
</dbReference>
<evidence type="ECO:0000256" key="8">
    <source>
        <dbReference type="SAM" id="Coils"/>
    </source>
</evidence>
<dbReference type="Ensembl" id="ENSEBUT00000001222.1">
    <property type="protein sequence ID" value="ENSEBUP00000000910.1"/>
    <property type="gene ID" value="ENSEBUG00000000899.1"/>
</dbReference>
<comment type="subcellular location">
    <subcellularLocation>
        <location evidence="1">Membrane</location>
        <topology evidence="1">Single-pass type II membrane protein</topology>
    </subcellularLocation>
</comment>
<reference evidence="11" key="1">
    <citation type="submission" date="2025-05" db="UniProtKB">
        <authorList>
            <consortium name="Ensembl"/>
        </authorList>
    </citation>
    <scope>IDENTIFICATION</scope>
</reference>
<name>A0A8C4N2X5_EPTBU</name>
<protein>
    <submittedName>
        <fullName evidence="11">Cancer susceptibility candidate 4</fullName>
    </submittedName>
</protein>
<dbReference type="PANTHER" id="PTHR15896">
    <property type="entry name" value="GOLGI PHOSPHOPROTEIN 2/GP73-RELATED"/>
    <property type="match status" value="1"/>
</dbReference>
<evidence type="ECO:0000256" key="2">
    <source>
        <dbReference type="ARBA" id="ARBA00007474"/>
    </source>
</evidence>
<dbReference type="GeneTree" id="ENSGT00530000063675"/>
<evidence type="ECO:0000256" key="1">
    <source>
        <dbReference type="ARBA" id="ARBA00004606"/>
    </source>
</evidence>
<evidence type="ECO:0000313" key="11">
    <source>
        <dbReference type="Ensembl" id="ENSEBUP00000000879.1"/>
    </source>
</evidence>
<feature type="coiled-coil region" evidence="8">
    <location>
        <begin position="39"/>
        <end position="66"/>
    </location>
</feature>
<comment type="similarity">
    <text evidence="2">Belongs to the GOLM family.</text>
</comment>
<dbReference type="GO" id="GO:0016020">
    <property type="term" value="C:membrane"/>
    <property type="evidence" value="ECO:0007669"/>
    <property type="project" value="UniProtKB-SubCell"/>
</dbReference>
<feature type="compositionally biased region" description="Acidic residues" evidence="9">
    <location>
        <begin position="455"/>
        <end position="474"/>
    </location>
</feature>
<proteinExistence type="inferred from homology"/>
<feature type="coiled-coil region" evidence="8">
    <location>
        <begin position="102"/>
        <end position="143"/>
    </location>
</feature>
<accession>A0A8C4N2X5</accession>
<dbReference type="OMA" id="ACKEPIR"/>
<evidence type="ECO:0000256" key="4">
    <source>
        <dbReference type="ARBA" id="ARBA00022968"/>
    </source>
</evidence>
<keyword evidence="4" id="KW-0735">Signal-anchor</keyword>
<keyword evidence="6 8" id="KW-0175">Coiled coil</keyword>
<evidence type="ECO:0000256" key="9">
    <source>
        <dbReference type="SAM" id="MobiDB-lite"/>
    </source>
</evidence>
<dbReference type="PRINTS" id="PR02084">
    <property type="entry name" value="GOLM1CASC4"/>
</dbReference>
<sequence>MMGLAGSRRGGRIPPFLIIALLIVVTMLGFKYWMVSSLNVRLQHDLEQLSQEKQRIISAKTRVEHRTIDLLRQVEHHKLNALNTKDEMEQITSALNAKEVLLDKCKLEKINAENNVTELKMLLKHQQDKFATLKKEFENLLQKYEVFKMNCSEMKNDISPSVLCLKELKALKETCIKPFETKNNVPEAFTKGVGNYLYHKSPSSKATKDDEEEEEEGIVVHGANDGKRLMADKDIPKAAENEPLLAKVVKLPPTERKVEDAGMPSLVQEPENQKEANGEMKKSETIDLLHDPFGNAVNTEHRVKPHVKMVETEDDMEGRTERVTKRKLPFWERKGDAKPSESRKALQFGLRGVMDEAGELDLKVDNENSEQVGIKQILPSGHPNIPRVPELYDADKADEAELKKPAREGWLSQNAVAPQSIGVAHHDPHGQGADYEGDGGNVGEYEADKQAELAYNEEEDGDGGEEDNQDDEDRGGENKNFH</sequence>
<keyword evidence="5 10" id="KW-1133">Transmembrane helix</keyword>
<dbReference type="PANTHER" id="PTHR15896:SF10">
    <property type="entry name" value="CHROMOSOME UNDETERMINED SCAFFOLD_98, WHOLE GENOME SHOTGUN SEQUENCE"/>
    <property type="match status" value="1"/>
</dbReference>
<feature type="region of interest" description="Disordered" evidence="9">
    <location>
        <begin position="377"/>
        <end position="482"/>
    </location>
</feature>
<dbReference type="InterPro" id="IPR026139">
    <property type="entry name" value="GOLM1/CASC4"/>
</dbReference>
<evidence type="ECO:0000313" key="12">
    <source>
        <dbReference type="Proteomes" id="UP000694388"/>
    </source>
</evidence>
<organism evidence="11 12">
    <name type="scientific">Eptatretus burgeri</name>
    <name type="common">Inshore hagfish</name>
    <dbReference type="NCBI Taxonomy" id="7764"/>
    <lineage>
        <taxon>Eukaryota</taxon>
        <taxon>Metazoa</taxon>
        <taxon>Chordata</taxon>
        <taxon>Craniata</taxon>
        <taxon>Vertebrata</taxon>
        <taxon>Cyclostomata</taxon>
        <taxon>Myxini</taxon>
        <taxon>Myxiniformes</taxon>
        <taxon>Myxinidae</taxon>
        <taxon>Eptatretinae</taxon>
        <taxon>Eptatretus</taxon>
    </lineage>
</organism>
<evidence type="ECO:0000256" key="7">
    <source>
        <dbReference type="ARBA" id="ARBA00023136"/>
    </source>
</evidence>
<keyword evidence="7 10" id="KW-0472">Membrane</keyword>
<keyword evidence="3 10" id="KW-0812">Transmembrane</keyword>
<dbReference type="AlphaFoldDB" id="A0A8C4N2X5"/>